<feature type="region of interest" description="Disordered" evidence="1">
    <location>
        <begin position="1"/>
        <end position="76"/>
    </location>
</feature>
<keyword evidence="3" id="KW-1185">Reference proteome</keyword>
<gene>
    <name evidence="2" type="ORF">CONLIGDRAFT_30884</name>
</gene>
<dbReference type="Proteomes" id="UP000182658">
    <property type="component" value="Unassembled WGS sequence"/>
</dbReference>
<evidence type="ECO:0000313" key="3">
    <source>
        <dbReference type="Proteomes" id="UP000182658"/>
    </source>
</evidence>
<name>A0A1J7J552_9PEZI</name>
<organism evidence="2 3">
    <name type="scientific">Coniochaeta ligniaria NRRL 30616</name>
    <dbReference type="NCBI Taxonomy" id="1408157"/>
    <lineage>
        <taxon>Eukaryota</taxon>
        <taxon>Fungi</taxon>
        <taxon>Dikarya</taxon>
        <taxon>Ascomycota</taxon>
        <taxon>Pezizomycotina</taxon>
        <taxon>Sordariomycetes</taxon>
        <taxon>Sordariomycetidae</taxon>
        <taxon>Coniochaetales</taxon>
        <taxon>Coniochaetaceae</taxon>
        <taxon>Coniochaeta</taxon>
    </lineage>
</organism>
<evidence type="ECO:0000256" key="1">
    <source>
        <dbReference type="SAM" id="MobiDB-lite"/>
    </source>
</evidence>
<feature type="compositionally biased region" description="Polar residues" evidence="1">
    <location>
        <begin position="1"/>
        <end position="13"/>
    </location>
</feature>
<protein>
    <submittedName>
        <fullName evidence="2">Uncharacterized protein</fullName>
    </submittedName>
</protein>
<feature type="compositionally biased region" description="Low complexity" evidence="1">
    <location>
        <begin position="15"/>
        <end position="39"/>
    </location>
</feature>
<sequence>MDNLTINTGNDSRITVDPNNTVNSNNPVNSNNTSHSVVPAAAMSSHAAQINRSRRTETSSDGSDTTSADGKGKSHRDERIKDLLARDALFTKILSLELEMATRALRTCSECDSIRQNPRQGRHETTAQRRHREAHEALSKAHANQQKGWTDLVDAFKSWNDDFAPDMASDMASAYPNITLIDPDRLATMINTNAAFALLLTARMRARQQLESYYRAVMGYLENVGAGGYMTMMVIEPVRINYEQREEVVRKRENDWEEEIRRARVAADAANNDKRPGIIPGADVKWFAIRDRRYPSDEWHISVQLPEHATRDNVGVCWDSETASLVVNWTPEPGEEAHVKNSEVIPLPYRGEEAWVVDTRFPVRLRIRDDRLKIEAKKIAKKLGGMDWAWGVKILWEEHAPRYDFPSVNVMEDD</sequence>
<reference evidence="2 3" key="1">
    <citation type="submission" date="2016-10" db="EMBL/GenBank/DDBJ databases">
        <title>Draft genome sequence of Coniochaeta ligniaria NRRL30616, a lignocellulolytic fungus for bioabatement of inhibitors in plant biomass hydrolysates.</title>
        <authorList>
            <consortium name="DOE Joint Genome Institute"/>
            <person name="Jimenez D.J."/>
            <person name="Hector R.E."/>
            <person name="Riley R."/>
            <person name="Sun H."/>
            <person name="Grigoriev I.V."/>
            <person name="Van Elsas J.D."/>
            <person name="Nichols N.N."/>
        </authorList>
    </citation>
    <scope>NUCLEOTIDE SEQUENCE [LARGE SCALE GENOMIC DNA]</scope>
    <source>
        <strain evidence="2 3">NRRL 30616</strain>
    </source>
</reference>
<dbReference type="InParanoid" id="A0A1J7J552"/>
<evidence type="ECO:0000313" key="2">
    <source>
        <dbReference type="EMBL" id="OIW34910.1"/>
    </source>
</evidence>
<accession>A0A1J7J552</accession>
<proteinExistence type="predicted"/>
<dbReference type="EMBL" id="KV875093">
    <property type="protein sequence ID" value="OIW34910.1"/>
    <property type="molecule type" value="Genomic_DNA"/>
</dbReference>
<feature type="compositionally biased region" description="Low complexity" evidence="1">
    <location>
        <begin position="59"/>
        <end position="69"/>
    </location>
</feature>
<dbReference type="AlphaFoldDB" id="A0A1J7J552"/>